<reference evidence="3" key="1">
    <citation type="submission" date="2016-10" db="EMBL/GenBank/DDBJ databases">
        <authorList>
            <person name="Varghese N."/>
            <person name="Submissions S."/>
        </authorList>
    </citation>
    <scope>NUCLEOTIDE SEQUENCE [LARGE SCALE GENOMIC DNA]</scope>
    <source>
        <strain evidence="3">DSM 22251</strain>
    </source>
</reference>
<dbReference type="PROSITE" id="PS51257">
    <property type="entry name" value="PROKAR_LIPOPROTEIN"/>
    <property type="match status" value="1"/>
</dbReference>
<dbReference type="AlphaFoldDB" id="A0A1I3MTZ1"/>
<feature type="signal peptide" evidence="1">
    <location>
        <begin position="1"/>
        <end position="25"/>
    </location>
</feature>
<keyword evidence="3" id="KW-1185">Reference proteome</keyword>
<dbReference type="EMBL" id="FORQ01000003">
    <property type="protein sequence ID" value="SFJ00447.1"/>
    <property type="molecule type" value="Genomic_DNA"/>
</dbReference>
<accession>A0A1I3MTZ1</accession>
<protein>
    <submittedName>
        <fullName evidence="2">Uncharacterized protein</fullName>
    </submittedName>
</protein>
<organism evidence="2 3">
    <name type="scientific">Kaistella treverensis</name>
    <dbReference type="NCBI Taxonomy" id="631455"/>
    <lineage>
        <taxon>Bacteria</taxon>
        <taxon>Pseudomonadati</taxon>
        <taxon>Bacteroidota</taxon>
        <taxon>Flavobacteriia</taxon>
        <taxon>Flavobacteriales</taxon>
        <taxon>Weeksellaceae</taxon>
        <taxon>Chryseobacterium group</taxon>
        <taxon>Kaistella</taxon>
    </lineage>
</organism>
<gene>
    <name evidence="2" type="ORF">SAMN05421638_1792</name>
</gene>
<evidence type="ECO:0000256" key="1">
    <source>
        <dbReference type="SAM" id="SignalP"/>
    </source>
</evidence>
<evidence type="ECO:0000313" key="3">
    <source>
        <dbReference type="Proteomes" id="UP000242560"/>
    </source>
</evidence>
<dbReference type="Proteomes" id="UP000242560">
    <property type="component" value="Unassembled WGS sequence"/>
</dbReference>
<keyword evidence="1" id="KW-0732">Signal</keyword>
<name>A0A1I3MTZ1_9FLAO</name>
<feature type="chain" id="PRO_5015327941" evidence="1">
    <location>
        <begin position="26"/>
        <end position="142"/>
    </location>
</feature>
<sequence>MQNTMKKLLLTVAGCAVLMATSCTKNTEGNTSVIKDDNGAITIPVDTTVSKTNGVTDSTSADQYTDRYVAEDGSSALVTFKNGSDKTISIQSNNKTISAPQKESNAERSVYGNYDIEIVAKNDSVTITQGNNVIRLRKAKGE</sequence>
<evidence type="ECO:0000313" key="2">
    <source>
        <dbReference type="EMBL" id="SFJ00447.1"/>
    </source>
</evidence>
<proteinExistence type="predicted"/>